<organism evidence="1 2">
    <name type="scientific">Luteolibacter rhizosphaerae</name>
    <dbReference type="NCBI Taxonomy" id="2989719"/>
    <lineage>
        <taxon>Bacteria</taxon>
        <taxon>Pseudomonadati</taxon>
        <taxon>Verrucomicrobiota</taxon>
        <taxon>Verrucomicrobiia</taxon>
        <taxon>Verrucomicrobiales</taxon>
        <taxon>Verrucomicrobiaceae</taxon>
        <taxon>Luteolibacter</taxon>
    </lineage>
</organism>
<gene>
    <name evidence="1" type="ORF">OJ996_01810</name>
</gene>
<dbReference type="Proteomes" id="UP001165653">
    <property type="component" value="Unassembled WGS sequence"/>
</dbReference>
<dbReference type="RefSeq" id="WP_264510559.1">
    <property type="nucleotide sequence ID" value="NZ_JAPDDR010000001.1"/>
</dbReference>
<accession>A0ABT3FXJ4</accession>
<evidence type="ECO:0000313" key="2">
    <source>
        <dbReference type="Proteomes" id="UP001165653"/>
    </source>
</evidence>
<name>A0ABT3FXJ4_9BACT</name>
<comment type="caution">
    <text evidence="1">The sequence shown here is derived from an EMBL/GenBank/DDBJ whole genome shotgun (WGS) entry which is preliminary data.</text>
</comment>
<evidence type="ECO:0008006" key="3">
    <source>
        <dbReference type="Google" id="ProtNLM"/>
    </source>
</evidence>
<reference evidence="1" key="1">
    <citation type="submission" date="2022-10" db="EMBL/GenBank/DDBJ databases">
        <title>Luteolibacter sp. GHJ8, whole genome shotgun sequencing project.</title>
        <authorList>
            <person name="Zhao G."/>
            <person name="Shen L."/>
        </authorList>
    </citation>
    <scope>NUCLEOTIDE SEQUENCE</scope>
    <source>
        <strain evidence="1">GHJ8</strain>
    </source>
</reference>
<dbReference type="PROSITE" id="PS51257">
    <property type="entry name" value="PROKAR_LIPOPROTEIN"/>
    <property type="match status" value="1"/>
</dbReference>
<sequence>MKLWKPLAVALPALVLMSCGTPQVLEVRPLHIREIGATDEGDDPMIRGEYQRRMHGAIGVQEQGERLGQYYTVLWNDDSTTGAGQIVFEYQQGISGSRVKKMVSSIEAGKTSGKADFAIIGKEYRVEGHPARVLAWRCKLIRDGREVASRQSYLWQ</sequence>
<keyword evidence="2" id="KW-1185">Reference proteome</keyword>
<proteinExistence type="predicted"/>
<evidence type="ECO:0000313" key="1">
    <source>
        <dbReference type="EMBL" id="MCW1912289.1"/>
    </source>
</evidence>
<protein>
    <recommendedName>
        <fullName evidence="3">Lipoprotein</fullName>
    </recommendedName>
</protein>
<dbReference type="EMBL" id="JAPDDR010000001">
    <property type="protein sequence ID" value="MCW1912289.1"/>
    <property type="molecule type" value="Genomic_DNA"/>
</dbReference>